<dbReference type="CDD" id="cd01173">
    <property type="entry name" value="pyridoxal_pyridoxamine_kinase"/>
    <property type="match status" value="1"/>
</dbReference>
<dbReference type="GO" id="GO:0005524">
    <property type="term" value="F:ATP binding"/>
    <property type="evidence" value="ECO:0007669"/>
    <property type="project" value="UniProtKB-KW"/>
</dbReference>
<dbReference type="PANTHER" id="PTHR10534">
    <property type="entry name" value="PYRIDOXAL KINASE"/>
    <property type="match status" value="1"/>
</dbReference>
<keyword evidence="5" id="KW-0418">Kinase</keyword>
<dbReference type="FunCoup" id="G8JPV6">
    <property type="interactions" value="198"/>
</dbReference>
<evidence type="ECO:0000313" key="8">
    <source>
        <dbReference type="EMBL" id="AET38214.1"/>
    </source>
</evidence>
<dbReference type="RefSeq" id="XP_003645031.1">
    <property type="nucleotide sequence ID" value="XM_003644983.1"/>
</dbReference>
<accession>G8JPV6</accession>
<evidence type="ECO:0000256" key="5">
    <source>
        <dbReference type="ARBA" id="ARBA00022777"/>
    </source>
</evidence>
<keyword evidence="9" id="KW-1185">Reference proteome</keyword>
<evidence type="ECO:0000256" key="6">
    <source>
        <dbReference type="ARBA" id="ARBA00022840"/>
    </source>
</evidence>
<dbReference type="InParanoid" id="G8JPV6"/>
<dbReference type="OrthoDB" id="2104723at2759"/>
<dbReference type="Proteomes" id="UP000006790">
    <property type="component" value="Chromosome 2"/>
</dbReference>
<dbReference type="GO" id="GO:0009443">
    <property type="term" value="P:pyridoxal 5'-phosphate salvage"/>
    <property type="evidence" value="ECO:0007669"/>
    <property type="project" value="InterPro"/>
</dbReference>
<organism evidence="8 9">
    <name type="scientific">Eremothecium cymbalariae (strain CBS 270.75 / DBVPG 7215 / KCTC 17166 / NRRL Y-17582)</name>
    <name type="common">Yeast</name>
    <dbReference type="NCBI Taxonomy" id="931890"/>
    <lineage>
        <taxon>Eukaryota</taxon>
        <taxon>Fungi</taxon>
        <taxon>Dikarya</taxon>
        <taxon>Ascomycota</taxon>
        <taxon>Saccharomycotina</taxon>
        <taxon>Saccharomycetes</taxon>
        <taxon>Saccharomycetales</taxon>
        <taxon>Saccharomycetaceae</taxon>
        <taxon>Eremothecium</taxon>
    </lineage>
</organism>
<evidence type="ECO:0000256" key="4">
    <source>
        <dbReference type="ARBA" id="ARBA00022741"/>
    </source>
</evidence>
<dbReference type="AlphaFoldDB" id="G8JPV6"/>
<dbReference type="NCBIfam" id="TIGR00687">
    <property type="entry name" value="pyridox_kin"/>
    <property type="match status" value="1"/>
</dbReference>
<dbReference type="SUPFAM" id="SSF53613">
    <property type="entry name" value="Ribokinase-like"/>
    <property type="match status" value="1"/>
</dbReference>
<evidence type="ECO:0000256" key="3">
    <source>
        <dbReference type="ARBA" id="ARBA00022679"/>
    </source>
</evidence>
<dbReference type="InterPro" id="IPR013749">
    <property type="entry name" value="PM/HMP-P_kinase-1"/>
</dbReference>
<feature type="domain" description="Pyridoxamine kinase/Phosphomethylpyrimidine kinase" evidence="7">
    <location>
        <begin position="76"/>
        <end position="264"/>
    </location>
</feature>
<evidence type="ECO:0000259" key="7">
    <source>
        <dbReference type="Pfam" id="PF08543"/>
    </source>
</evidence>
<dbReference type="InterPro" id="IPR029056">
    <property type="entry name" value="Ribokinase-like"/>
</dbReference>
<dbReference type="KEGG" id="erc:Ecym_2492"/>
<gene>
    <name evidence="8" type="ordered locus">Ecym_2492</name>
</gene>
<evidence type="ECO:0000313" key="9">
    <source>
        <dbReference type="Proteomes" id="UP000006790"/>
    </source>
</evidence>
<evidence type="ECO:0000256" key="2">
    <source>
        <dbReference type="ARBA" id="ARBA00012104"/>
    </source>
</evidence>
<name>G8JPV6_ERECY</name>
<dbReference type="GO" id="GO:0005829">
    <property type="term" value="C:cytosol"/>
    <property type="evidence" value="ECO:0007669"/>
    <property type="project" value="TreeGrafter"/>
</dbReference>
<dbReference type="EC" id="2.7.1.35" evidence="2"/>
<dbReference type="GeneID" id="11468255"/>
<keyword evidence="3" id="KW-0808">Transferase</keyword>
<dbReference type="Pfam" id="PF08543">
    <property type="entry name" value="Phos_pyr_kin"/>
    <property type="match status" value="1"/>
</dbReference>
<evidence type="ECO:0000256" key="1">
    <source>
        <dbReference type="ARBA" id="ARBA00008805"/>
    </source>
</evidence>
<reference evidence="9" key="1">
    <citation type="journal article" date="2012" name="G3 (Bethesda)">
        <title>Pichia sorbitophila, an interspecies yeast hybrid reveals early steps of genome resolution following polyploidization.</title>
        <authorList>
            <person name="Leh Louis V."/>
            <person name="Despons L."/>
            <person name="Friedrich A."/>
            <person name="Martin T."/>
            <person name="Durrens P."/>
            <person name="Casaregola S."/>
            <person name="Neuveglise C."/>
            <person name="Fairhead C."/>
            <person name="Marck C."/>
            <person name="Cruz J.A."/>
            <person name="Straub M.L."/>
            <person name="Kugler V."/>
            <person name="Sacerdot C."/>
            <person name="Uzunov Z."/>
            <person name="Thierry A."/>
            <person name="Weiss S."/>
            <person name="Bleykasten C."/>
            <person name="De Montigny J."/>
            <person name="Jacques N."/>
            <person name="Jung P."/>
            <person name="Lemaire M."/>
            <person name="Mallet S."/>
            <person name="Morel G."/>
            <person name="Richard G.F."/>
            <person name="Sarkar A."/>
            <person name="Savel G."/>
            <person name="Schacherer J."/>
            <person name="Seret M.L."/>
            <person name="Talla E."/>
            <person name="Samson G."/>
            <person name="Jubin C."/>
            <person name="Poulain J."/>
            <person name="Vacherie B."/>
            <person name="Barbe V."/>
            <person name="Pelletier E."/>
            <person name="Sherman D.J."/>
            <person name="Westhof E."/>
            <person name="Weissenbach J."/>
            <person name="Baret P.V."/>
            <person name="Wincker P."/>
            <person name="Gaillardin C."/>
            <person name="Dujon B."/>
            <person name="Souciet J.L."/>
        </authorList>
    </citation>
    <scope>NUCLEOTIDE SEQUENCE [LARGE SCALE GENOMIC DNA]</scope>
    <source>
        <strain evidence="9">CBS 270.75 / DBVPG 7215 / KCTC 17166 / NRRL Y-17582</strain>
    </source>
</reference>
<dbReference type="GO" id="GO:0008478">
    <property type="term" value="F:pyridoxal kinase activity"/>
    <property type="evidence" value="ECO:0007669"/>
    <property type="project" value="UniProtKB-EC"/>
</dbReference>
<dbReference type="HOGENOM" id="CLU_046496_1_0_1"/>
<dbReference type="Gene3D" id="3.40.1190.20">
    <property type="match status" value="1"/>
</dbReference>
<protein>
    <recommendedName>
        <fullName evidence="2">pyridoxal kinase</fullName>
        <ecNumber evidence="2">2.7.1.35</ecNumber>
    </recommendedName>
</protein>
<dbReference type="OMA" id="FEMETLT"/>
<dbReference type="InterPro" id="IPR004625">
    <property type="entry name" value="PyrdxlKinase"/>
</dbReference>
<dbReference type="STRING" id="931890.G8JPV6"/>
<dbReference type="EMBL" id="CP002498">
    <property type="protein sequence ID" value="AET38214.1"/>
    <property type="molecule type" value="Genomic_DNA"/>
</dbReference>
<comment type="similarity">
    <text evidence="1">Belongs to the pyridoxine kinase family.</text>
</comment>
<keyword evidence="4" id="KW-0547">Nucleotide-binding</keyword>
<dbReference type="PANTHER" id="PTHR10534:SF12">
    <property type="entry name" value="PYRIDOXAL KINASE BUD17-RELATED"/>
    <property type="match status" value="1"/>
</dbReference>
<sequence>MPLGKKVLSIQSHVVHGYVGNKAATFPLQYRGWDVDALNTVEFSNHPGNGKFSGFKATGDDLRDIIGKGLLDGLGIKYDAVLLGYLPDADGLQGVAELVAKLRTQDANLIWVVDPVLGDNGVLYMPLELVPVYKNMLKHGDVTLTTPNQFEMELLTDLHIVDSGALLRSIETFHMLYPKVQNLVVTSLQLRDIPESSFVVACSDFKTTHCFKVPKIDVSFSGSGDFLSAMLLHMLKDGYKLPEATNKALTLVDKVLRWTFELAMRDHNPSPHSPHNPQTSPKTCELRLIESRHLLRDPVEPKFTYTTL</sequence>
<dbReference type="eggNOG" id="KOG2599">
    <property type="taxonomic scope" value="Eukaryota"/>
</dbReference>
<proteinExistence type="inferred from homology"/>
<keyword evidence="6" id="KW-0067">ATP-binding</keyword>